<evidence type="ECO:0000256" key="2">
    <source>
        <dbReference type="ARBA" id="ARBA00004286"/>
    </source>
</evidence>
<feature type="coiled-coil region" evidence="12">
    <location>
        <begin position="251"/>
        <end position="355"/>
    </location>
</feature>
<evidence type="ECO:0000256" key="4">
    <source>
        <dbReference type="ARBA" id="ARBA00022454"/>
    </source>
</evidence>
<keyword evidence="11" id="KW-0539">Nucleus</keyword>
<dbReference type="Proteomes" id="UP000240830">
    <property type="component" value="Unassembled WGS sequence"/>
</dbReference>
<dbReference type="AlphaFoldDB" id="A0A2H9TJ30"/>
<dbReference type="GO" id="GO:0005524">
    <property type="term" value="F:ATP binding"/>
    <property type="evidence" value="ECO:0007669"/>
    <property type="project" value="UniProtKB-KW"/>
</dbReference>
<evidence type="ECO:0000256" key="9">
    <source>
        <dbReference type="ARBA" id="ARBA00023172"/>
    </source>
</evidence>
<dbReference type="PANTHER" id="PTHR19306:SF6">
    <property type="entry name" value="STRUCTURAL MAINTENANCE OF CHROMOSOMES PROTEIN 6"/>
    <property type="match status" value="1"/>
</dbReference>
<dbReference type="Gene3D" id="3.40.50.300">
    <property type="entry name" value="P-loop containing nucleotide triphosphate hydrolases"/>
    <property type="match status" value="2"/>
</dbReference>
<accession>A0A2H9TJ30</accession>
<keyword evidence="5" id="KW-0547">Nucleotide-binding</keyword>
<keyword evidence="16" id="KW-1185">Reference proteome</keyword>
<dbReference type="PANTHER" id="PTHR19306">
    <property type="entry name" value="STRUCTURAL MAINTENANCE OF CHROMOSOMES 5,6 SMC5, SMC6"/>
    <property type="match status" value="1"/>
</dbReference>
<evidence type="ECO:0000256" key="3">
    <source>
        <dbReference type="ARBA" id="ARBA00006793"/>
    </source>
</evidence>
<evidence type="ECO:0000256" key="5">
    <source>
        <dbReference type="ARBA" id="ARBA00022741"/>
    </source>
</evidence>
<evidence type="ECO:0000256" key="12">
    <source>
        <dbReference type="SAM" id="Coils"/>
    </source>
</evidence>
<dbReference type="InterPro" id="IPR027417">
    <property type="entry name" value="P-loop_NTPase"/>
</dbReference>
<keyword evidence="10" id="KW-0234">DNA repair</keyword>
<proteinExistence type="inferred from homology"/>
<evidence type="ECO:0000313" key="15">
    <source>
        <dbReference type="EMBL" id="PJF17764.1"/>
    </source>
</evidence>
<feature type="region of interest" description="Disordered" evidence="13">
    <location>
        <begin position="925"/>
        <end position="947"/>
    </location>
</feature>
<reference evidence="15 16" key="1">
    <citation type="submission" date="2016-10" db="EMBL/GenBank/DDBJ databases">
        <title>The genome of Paramicrosporidium saccamoebae is the missing link in understanding Cryptomycota and Microsporidia evolution.</title>
        <authorList>
            <person name="Quandt C.A."/>
            <person name="Beaudet D."/>
            <person name="Corsaro D."/>
            <person name="Michel R."/>
            <person name="Corradi N."/>
            <person name="James T."/>
        </authorList>
    </citation>
    <scope>NUCLEOTIDE SEQUENCE [LARGE SCALE GENOMIC DNA]</scope>
    <source>
        <strain evidence="15 16">KSL3</strain>
    </source>
</reference>
<dbReference type="InterPro" id="IPR003395">
    <property type="entry name" value="RecF/RecN/SMC_N"/>
</dbReference>
<comment type="caution">
    <text evidence="15">The sequence shown here is derived from an EMBL/GenBank/DDBJ whole genome shotgun (WGS) entry which is preliminary data.</text>
</comment>
<sequence length="1003" mass="114006">MARKRKSRPSPEGSDVSLASDEDSNVGAPAQTLSKSVQSRKQACSGFIESIELIDFMCHRHLLVAFKPQINFVVGNNGSGKSAILTALTVCLGGRASVTQRATSVDSLIREGAQSGKVKVKLNNQGDNPYLPDTYGDHITIERAFRREGANAYSIYDANGRFVVGRREEVTAICDHFSIQVDNPLAVLTQETAKRFLANSKPKELYESMQPLRDSITRLEQQFADLERFKAAHQNIQQLRGELTWGIIQQREKLLNELEEKKLGLLDMKDRIEDYKINHVKLESQIKELEESLGGEKARLDPLLAQRGDLMRLIRSNEESLAELMADAKQISTEVIALEKQLSELDARIAQESSTTGENRQDQLRLALKKLESDQIRLNGMIFDEQQTEEGLKTLIASHNENLQGIADRKAHIDTVFGNTQKMIQQAELCKGNRIKVFGEKMPDVLNEVKKRQNSFGRTPIGPAGLYINLKDKKWATALEAIIHTSTTAFVVNDHNDRVTMQGILKRHGLDNPVVVLKFDGDIDITRGLPEKRFVTALDVIDIGNPIIRKMLIILNQVESQVLIEDRQEAMQAMRQRPKNVNSIYTATARINAGSRSVSVTQLYSDPRKPRLLEDSEERLQYLAKKQQEINHEKNVVTRDWEKTNALLSDAQGRLEKSKDALLSAEHNLRAIRAESRKIQDELSEQNSTSQSVFEEEKSRTEHKMESMKAQFQASESQKQELLREKNEVTRRLEKLDEKIGEIRASHEERIEEISNSVRVRKGLERDMDRCQRQLSDEMNAITGHETLVGEKTNELATMTASATEMCPRVRVSRSVRELDTELTAQEEFLRTNESCKVDPVKVRQELDAKKSQYRIAEQSIRVNDNLVSSLSKTLEQRQRAWEDFRKSVSKASTSDFIFMLHARSFEGTLEYRHRDGELNIRVIPQGQQEPTQPTQQPTSKRRRADPLIDNVENRDVRQLSGGEKSYSTACFLFSLWQAMSTPLRCLDEFDVYMVLLCLVAII</sequence>
<evidence type="ECO:0000256" key="11">
    <source>
        <dbReference type="ARBA" id="ARBA00023242"/>
    </source>
</evidence>
<evidence type="ECO:0000313" key="16">
    <source>
        <dbReference type="Proteomes" id="UP000240830"/>
    </source>
</evidence>
<dbReference type="GO" id="GO:0003697">
    <property type="term" value="F:single-stranded DNA binding"/>
    <property type="evidence" value="ECO:0007669"/>
    <property type="project" value="TreeGrafter"/>
</dbReference>
<feature type="domain" description="RecF/RecN/SMC N-terminal" evidence="14">
    <location>
        <begin position="48"/>
        <end position="992"/>
    </location>
</feature>
<protein>
    <submittedName>
        <fullName evidence="15">Rad18 post replication repair</fullName>
    </submittedName>
</protein>
<keyword evidence="6" id="KW-0227">DNA damage</keyword>
<keyword evidence="4" id="KW-0158">Chromosome</keyword>
<dbReference type="Pfam" id="PF02463">
    <property type="entry name" value="SMC_N"/>
    <property type="match status" value="1"/>
</dbReference>
<feature type="region of interest" description="Disordered" evidence="13">
    <location>
        <begin position="1"/>
        <end position="34"/>
    </location>
</feature>
<dbReference type="OrthoDB" id="10072614at2759"/>
<dbReference type="GO" id="GO:0035861">
    <property type="term" value="C:site of double-strand break"/>
    <property type="evidence" value="ECO:0007669"/>
    <property type="project" value="TreeGrafter"/>
</dbReference>
<dbReference type="STRING" id="1246581.A0A2H9TJ30"/>
<evidence type="ECO:0000256" key="8">
    <source>
        <dbReference type="ARBA" id="ARBA00023054"/>
    </source>
</evidence>
<keyword evidence="7" id="KW-0067">ATP-binding</keyword>
<keyword evidence="8 12" id="KW-0175">Coiled coil</keyword>
<evidence type="ECO:0000256" key="13">
    <source>
        <dbReference type="SAM" id="MobiDB-lite"/>
    </source>
</evidence>
<evidence type="ECO:0000256" key="1">
    <source>
        <dbReference type="ARBA" id="ARBA00004123"/>
    </source>
</evidence>
<dbReference type="GO" id="GO:0005634">
    <property type="term" value="C:nucleus"/>
    <property type="evidence" value="ECO:0007669"/>
    <property type="project" value="UniProtKB-SubCell"/>
</dbReference>
<feature type="compositionally biased region" description="Low complexity" evidence="13">
    <location>
        <begin position="925"/>
        <end position="939"/>
    </location>
</feature>
<dbReference type="GO" id="GO:0030915">
    <property type="term" value="C:Smc5-Smc6 complex"/>
    <property type="evidence" value="ECO:0007669"/>
    <property type="project" value="TreeGrafter"/>
</dbReference>
<comment type="subcellular location">
    <subcellularLocation>
        <location evidence="2">Chromosome</location>
    </subcellularLocation>
    <subcellularLocation>
        <location evidence="1">Nucleus</location>
    </subcellularLocation>
</comment>
<evidence type="ECO:0000259" key="14">
    <source>
        <dbReference type="Pfam" id="PF02463"/>
    </source>
</evidence>
<feature type="coiled-coil region" evidence="12">
    <location>
        <begin position="613"/>
        <end position="781"/>
    </location>
</feature>
<dbReference type="GO" id="GO:0003684">
    <property type="term" value="F:damaged DNA binding"/>
    <property type="evidence" value="ECO:0007669"/>
    <property type="project" value="TreeGrafter"/>
</dbReference>
<keyword evidence="9" id="KW-0233">DNA recombination</keyword>
<evidence type="ECO:0000256" key="7">
    <source>
        <dbReference type="ARBA" id="ARBA00022840"/>
    </source>
</evidence>
<dbReference type="EMBL" id="MTSL01000159">
    <property type="protein sequence ID" value="PJF17764.1"/>
    <property type="molecule type" value="Genomic_DNA"/>
</dbReference>
<evidence type="ECO:0000256" key="6">
    <source>
        <dbReference type="ARBA" id="ARBA00022763"/>
    </source>
</evidence>
<name>A0A2H9TJ30_9FUNG</name>
<comment type="similarity">
    <text evidence="3">Belongs to the SMC family. SMC6 subfamily.</text>
</comment>
<gene>
    <name evidence="15" type="ORF">PSACC_02381</name>
</gene>
<dbReference type="SUPFAM" id="SSF52540">
    <property type="entry name" value="P-loop containing nucleoside triphosphate hydrolases"/>
    <property type="match status" value="1"/>
</dbReference>
<evidence type="ECO:0000256" key="10">
    <source>
        <dbReference type="ARBA" id="ARBA00023204"/>
    </source>
</evidence>
<dbReference type="GO" id="GO:0000724">
    <property type="term" value="P:double-strand break repair via homologous recombination"/>
    <property type="evidence" value="ECO:0007669"/>
    <property type="project" value="TreeGrafter"/>
</dbReference>
<organism evidence="15 16">
    <name type="scientific">Paramicrosporidium saccamoebae</name>
    <dbReference type="NCBI Taxonomy" id="1246581"/>
    <lineage>
        <taxon>Eukaryota</taxon>
        <taxon>Fungi</taxon>
        <taxon>Fungi incertae sedis</taxon>
        <taxon>Cryptomycota</taxon>
        <taxon>Cryptomycota incertae sedis</taxon>
        <taxon>Paramicrosporidium</taxon>
    </lineage>
</organism>